<feature type="transmembrane region" description="Helical" evidence="14">
    <location>
        <begin position="148"/>
        <end position="171"/>
    </location>
</feature>
<feature type="transmembrane region" description="Helical" evidence="14">
    <location>
        <begin position="71"/>
        <end position="92"/>
    </location>
</feature>
<feature type="transmembrane region" description="Helical" evidence="14">
    <location>
        <begin position="118"/>
        <end position="136"/>
    </location>
</feature>
<dbReference type="GO" id="GO:0098660">
    <property type="term" value="P:inorganic ion transmembrane transport"/>
    <property type="evidence" value="ECO:0007669"/>
    <property type="project" value="UniProtKB-ARBA"/>
</dbReference>
<evidence type="ECO:0000256" key="12">
    <source>
        <dbReference type="ARBA" id="ARBA00036099"/>
    </source>
</evidence>
<dbReference type="InterPro" id="IPR001734">
    <property type="entry name" value="Na/solute_symporter"/>
</dbReference>
<evidence type="ECO:0000256" key="5">
    <source>
        <dbReference type="ARBA" id="ARBA00022692"/>
    </source>
</evidence>
<evidence type="ECO:0000313" key="15">
    <source>
        <dbReference type="EMBL" id="SHE52049.1"/>
    </source>
</evidence>
<feature type="transmembrane region" description="Helical" evidence="14">
    <location>
        <begin position="446"/>
        <end position="462"/>
    </location>
</feature>
<evidence type="ECO:0000256" key="10">
    <source>
        <dbReference type="ARBA" id="ARBA00023180"/>
    </source>
</evidence>
<evidence type="ECO:0000313" key="16">
    <source>
        <dbReference type="Proteomes" id="UP000184164"/>
    </source>
</evidence>
<dbReference type="Pfam" id="PF00474">
    <property type="entry name" value="SSF"/>
    <property type="match status" value="1"/>
</dbReference>
<feature type="transmembrane region" description="Helical" evidence="14">
    <location>
        <begin position="221"/>
        <end position="244"/>
    </location>
</feature>
<comment type="similarity">
    <text evidence="2 13">Belongs to the sodium:solute symporter (SSF) (TC 2.A.21) family.</text>
</comment>
<dbReference type="PANTHER" id="PTHR42985">
    <property type="entry name" value="SODIUM-COUPLED MONOCARBOXYLATE TRANSPORTER"/>
    <property type="match status" value="1"/>
</dbReference>
<name>A0A1M4U5N1_9BACT</name>
<dbReference type="Gene3D" id="1.20.1730.10">
    <property type="entry name" value="Sodium/glucose cotransporter"/>
    <property type="match status" value="1"/>
</dbReference>
<reference evidence="15 16" key="1">
    <citation type="submission" date="2016-11" db="EMBL/GenBank/DDBJ databases">
        <authorList>
            <person name="Jaros S."/>
            <person name="Januszkiewicz K."/>
            <person name="Wedrychowicz H."/>
        </authorList>
    </citation>
    <scope>NUCLEOTIDE SEQUENCE [LARGE SCALE GENOMIC DNA]</scope>
    <source>
        <strain evidence="15 16">DSM 26910</strain>
    </source>
</reference>
<dbReference type="AlphaFoldDB" id="A0A1M4U5N1"/>
<evidence type="ECO:0000256" key="1">
    <source>
        <dbReference type="ARBA" id="ARBA00004651"/>
    </source>
</evidence>
<dbReference type="InterPro" id="IPR051163">
    <property type="entry name" value="Sodium:Solute_Symporter_SSF"/>
</dbReference>
<feature type="transmembrane region" description="Helical" evidence="14">
    <location>
        <begin position="178"/>
        <end position="196"/>
    </location>
</feature>
<dbReference type="CDD" id="cd11477">
    <property type="entry name" value="SLC5sbd_u1"/>
    <property type="match status" value="1"/>
</dbReference>
<feature type="transmembrane region" description="Helical" evidence="14">
    <location>
        <begin position="39"/>
        <end position="65"/>
    </location>
</feature>
<feature type="transmembrane region" description="Helical" evidence="14">
    <location>
        <begin position="256"/>
        <end position="276"/>
    </location>
</feature>
<evidence type="ECO:0000256" key="11">
    <source>
        <dbReference type="ARBA" id="ARBA00023201"/>
    </source>
</evidence>
<evidence type="ECO:0000256" key="9">
    <source>
        <dbReference type="ARBA" id="ARBA00023136"/>
    </source>
</evidence>
<keyword evidence="4" id="KW-1003">Cell membrane</keyword>
<comment type="catalytic activity">
    <reaction evidence="12">
        <text>iodide(out) + 2 Na(+)(out) = iodide(in) + 2 Na(+)(in)</text>
        <dbReference type="Rhea" id="RHEA:71207"/>
        <dbReference type="ChEBI" id="CHEBI:16382"/>
        <dbReference type="ChEBI" id="CHEBI:29101"/>
    </reaction>
</comment>
<keyword evidence="6 14" id="KW-1133">Transmembrane helix</keyword>
<protein>
    <submittedName>
        <fullName evidence="15">Transporter, SSS family</fullName>
    </submittedName>
</protein>
<sequence>MQLLDYIVIIVFSLGILAAGLSFSGSGKNMKSFFAAGGAVPYWISGLSLFMSFFSAGTFVVWGSIAYTHGWVSVTIQWTMAIAGFIIGFVLAPKWHGTRALTAAEYITQRLGLKVQKLYSYLFLAISLFTTGGFLYPVAKIVEVSTGFSLQWCIIGLGLVIILYTTVGGLWAVIVTDVLQFIILTAGVVVVVPLAFKEVDGVAGFVQNAPDDFFQLLNGEYTLGFIIAFALYNLFFISGNWAYVQRYTSVPSKKDAKRVGYIFGSLYLISPVVWMLPPMIYKVLNPELSGFGDEGAYLMMCKEVLPVGMLGLMLGAMIFATSSSVNTTLNIAAGVFTNDLYKNVRPNSSIKHLMTVARGATIVFGILTILVALLVPMMGGIVEVVLSVGAITGGALYLPPLWSLFSKRQTGRSILVATIFSLIINLFFKFASPALLDLKLTRGQEMILGVIAPLLILVIYEIKYSLVKRTNPYYENYIRIKSAMKEKELDEVDVETDSGAQNYHGRKVISLGVLGTGMLITAIGTFAENGTLLVIGTGIGVVLVALFIRPKKNKES</sequence>
<evidence type="ECO:0000256" key="6">
    <source>
        <dbReference type="ARBA" id="ARBA00022989"/>
    </source>
</evidence>
<dbReference type="GO" id="GO:0015075">
    <property type="term" value="F:monoatomic ion transmembrane transporter activity"/>
    <property type="evidence" value="ECO:0007669"/>
    <property type="project" value="UniProtKB-ARBA"/>
</dbReference>
<feature type="transmembrane region" description="Helical" evidence="14">
    <location>
        <begin position="381"/>
        <end position="402"/>
    </location>
</feature>
<keyword evidence="3" id="KW-0813">Transport</keyword>
<keyword evidence="8" id="KW-0406">Ion transport</keyword>
<comment type="subcellular location">
    <subcellularLocation>
        <location evidence="1">Cell membrane</location>
        <topology evidence="1">Multi-pass membrane protein</topology>
    </subcellularLocation>
</comment>
<feature type="transmembrane region" description="Helical" evidence="14">
    <location>
        <begin position="414"/>
        <end position="434"/>
    </location>
</feature>
<evidence type="ECO:0000256" key="8">
    <source>
        <dbReference type="ARBA" id="ARBA00023065"/>
    </source>
</evidence>
<dbReference type="RefSeq" id="WP_072998699.1">
    <property type="nucleotide sequence ID" value="NZ_FQUM01000001.1"/>
</dbReference>
<dbReference type="PROSITE" id="PS00456">
    <property type="entry name" value="NA_SOLUT_SYMP_1"/>
    <property type="match status" value="1"/>
</dbReference>
<accession>A0A1M4U5N1</accession>
<feature type="transmembrane region" description="Helical" evidence="14">
    <location>
        <begin position="532"/>
        <end position="548"/>
    </location>
</feature>
<dbReference type="OrthoDB" id="9803597at2"/>
<dbReference type="InterPro" id="IPR038377">
    <property type="entry name" value="Na/Glc_symporter_sf"/>
</dbReference>
<evidence type="ECO:0000256" key="13">
    <source>
        <dbReference type="RuleBase" id="RU362091"/>
    </source>
</evidence>
<feature type="transmembrane region" description="Helical" evidence="14">
    <location>
        <begin position="6"/>
        <end position="27"/>
    </location>
</feature>
<dbReference type="PROSITE" id="PS50283">
    <property type="entry name" value="NA_SOLUT_SYMP_3"/>
    <property type="match status" value="1"/>
</dbReference>
<dbReference type="GO" id="GO:0006814">
    <property type="term" value="P:sodium ion transport"/>
    <property type="evidence" value="ECO:0007669"/>
    <property type="project" value="UniProtKB-KW"/>
</dbReference>
<keyword evidence="5 14" id="KW-0812">Transmembrane</keyword>
<feature type="transmembrane region" description="Helical" evidence="14">
    <location>
        <begin position="508"/>
        <end position="526"/>
    </location>
</feature>
<feature type="transmembrane region" description="Helical" evidence="14">
    <location>
        <begin position="355"/>
        <end position="375"/>
    </location>
</feature>
<dbReference type="EMBL" id="FQUM01000001">
    <property type="protein sequence ID" value="SHE52049.1"/>
    <property type="molecule type" value="Genomic_DNA"/>
</dbReference>
<dbReference type="GO" id="GO:0015293">
    <property type="term" value="F:symporter activity"/>
    <property type="evidence" value="ECO:0007669"/>
    <property type="project" value="TreeGrafter"/>
</dbReference>
<keyword evidence="16" id="KW-1185">Reference proteome</keyword>
<keyword evidence="9 14" id="KW-0472">Membrane</keyword>
<dbReference type="InterPro" id="IPR018212">
    <property type="entry name" value="Na/solute_symporter_CS"/>
</dbReference>
<evidence type="ECO:0000256" key="7">
    <source>
        <dbReference type="ARBA" id="ARBA00023053"/>
    </source>
</evidence>
<gene>
    <name evidence="15" type="ORF">SAMN05444274_101582</name>
</gene>
<evidence type="ECO:0000256" key="2">
    <source>
        <dbReference type="ARBA" id="ARBA00006434"/>
    </source>
</evidence>
<evidence type="ECO:0000256" key="4">
    <source>
        <dbReference type="ARBA" id="ARBA00022475"/>
    </source>
</evidence>
<keyword evidence="11" id="KW-0739">Sodium transport</keyword>
<evidence type="ECO:0000256" key="14">
    <source>
        <dbReference type="SAM" id="Phobius"/>
    </source>
</evidence>
<dbReference type="GO" id="GO:0005886">
    <property type="term" value="C:plasma membrane"/>
    <property type="evidence" value="ECO:0007669"/>
    <property type="project" value="UniProtKB-SubCell"/>
</dbReference>
<keyword evidence="10" id="KW-0325">Glycoprotein</keyword>
<keyword evidence="7" id="KW-0915">Sodium</keyword>
<dbReference type="STRING" id="1484053.SAMN05444274_101582"/>
<dbReference type="PANTHER" id="PTHR42985:SF40">
    <property type="entry name" value="LD47995P-RELATED"/>
    <property type="match status" value="1"/>
</dbReference>
<organism evidence="15 16">
    <name type="scientific">Mariniphaga anaerophila</name>
    <dbReference type="NCBI Taxonomy" id="1484053"/>
    <lineage>
        <taxon>Bacteria</taxon>
        <taxon>Pseudomonadati</taxon>
        <taxon>Bacteroidota</taxon>
        <taxon>Bacteroidia</taxon>
        <taxon>Marinilabiliales</taxon>
        <taxon>Prolixibacteraceae</taxon>
        <taxon>Mariniphaga</taxon>
    </lineage>
</organism>
<proteinExistence type="inferred from homology"/>
<evidence type="ECO:0000256" key="3">
    <source>
        <dbReference type="ARBA" id="ARBA00022448"/>
    </source>
</evidence>
<dbReference type="Proteomes" id="UP000184164">
    <property type="component" value="Unassembled WGS sequence"/>
</dbReference>